<organism evidence="2 3">
    <name type="scientific">Cohnella lupini</name>
    <dbReference type="NCBI Taxonomy" id="1294267"/>
    <lineage>
        <taxon>Bacteria</taxon>
        <taxon>Bacillati</taxon>
        <taxon>Bacillota</taxon>
        <taxon>Bacilli</taxon>
        <taxon>Bacillales</taxon>
        <taxon>Paenibacillaceae</taxon>
        <taxon>Cohnella</taxon>
    </lineage>
</organism>
<gene>
    <name evidence="2" type="ORF">DFP95_10380</name>
</gene>
<feature type="chain" id="PRO_5039517697" evidence="1">
    <location>
        <begin position="23"/>
        <end position="128"/>
    </location>
</feature>
<dbReference type="OrthoDB" id="279535at2"/>
<proteinExistence type="predicted"/>
<dbReference type="Gene3D" id="2.60.40.420">
    <property type="entry name" value="Cupredoxins - blue copper proteins"/>
    <property type="match status" value="1"/>
</dbReference>
<dbReference type="SUPFAM" id="SSF49503">
    <property type="entry name" value="Cupredoxins"/>
    <property type="match status" value="1"/>
</dbReference>
<evidence type="ECO:0000256" key="1">
    <source>
        <dbReference type="SAM" id="SignalP"/>
    </source>
</evidence>
<dbReference type="EMBL" id="QRDY01000003">
    <property type="protein sequence ID" value="RED63840.1"/>
    <property type="molecule type" value="Genomic_DNA"/>
</dbReference>
<dbReference type="Proteomes" id="UP000256869">
    <property type="component" value="Unassembled WGS sequence"/>
</dbReference>
<keyword evidence="1" id="KW-0732">Signal</keyword>
<comment type="caution">
    <text evidence="2">The sequence shown here is derived from an EMBL/GenBank/DDBJ whole genome shotgun (WGS) entry which is preliminary data.</text>
</comment>
<sequence length="128" mass="13452">MQRKIAYFLTLTALVLALSACGGNNKDAGSDNSSSAPVESASASTELVITAKSWEFDKPEYTMPKDTPVKITLENTSGAHGVEIVGQDVEIVGNKSEVVTLPAGTYEIECAIMCGSGHSKMKAKLIVS</sequence>
<reference evidence="2 3" key="1">
    <citation type="submission" date="2018-07" db="EMBL/GenBank/DDBJ databases">
        <title>Genomic Encyclopedia of Type Strains, Phase III (KMG-III): the genomes of soil and plant-associated and newly described type strains.</title>
        <authorList>
            <person name="Whitman W."/>
        </authorList>
    </citation>
    <scope>NUCLEOTIDE SEQUENCE [LARGE SCALE GENOMIC DNA]</scope>
    <source>
        <strain evidence="2 3">CECT 8236</strain>
    </source>
</reference>
<dbReference type="PROSITE" id="PS51257">
    <property type="entry name" value="PROKAR_LIPOPROTEIN"/>
    <property type="match status" value="1"/>
</dbReference>
<evidence type="ECO:0000313" key="3">
    <source>
        <dbReference type="Proteomes" id="UP000256869"/>
    </source>
</evidence>
<accession>A0A3D9IPX3</accession>
<dbReference type="AlphaFoldDB" id="A0A3D9IPX3"/>
<dbReference type="InterPro" id="IPR008972">
    <property type="entry name" value="Cupredoxin"/>
</dbReference>
<dbReference type="RefSeq" id="WP_115991955.1">
    <property type="nucleotide sequence ID" value="NZ_QRDY01000003.1"/>
</dbReference>
<protein>
    <submittedName>
        <fullName evidence="2">Cytochrome c oxidase subunit 2</fullName>
    </submittedName>
</protein>
<name>A0A3D9IPX3_9BACL</name>
<feature type="signal peptide" evidence="1">
    <location>
        <begin position="1"/>
        <end position="22"/>
    </location>
</feature>
<evidence type="ECO:0000313" key="2">
    <source>
        <dbReference type="EMBL" id="RED63840.1"/>
    </source>
</evidence>
<keyword evidence="3" id="KW-1185">Reference proteome</keyword>